<protein>
    <submittedName>
        <fullName evidence="1">Uncharacterized protein</fullName>
    </submittedName>
</protein>
<name>A0A0A9HQX6_ARUDO</name>
<organism evidence="1">
    <name type="scientific">Arundo donax</name>
    <name type="common">Giant reed</name>
    <name type="synonym">Donax arundinaceus</name>
    <dbReference type="NCBI Taxonomy" id="35708"/>
    <lineage>
        <taxon>Eukaryota</taxon>
        <taxon>Viridiplantae</taxon>
        <taxon>Streptophyta</taxon>
        <taxon>Embryophyta</taxon>
        <taxon>Tracheophyta</taxon>
        <taxon>Spermatophyta</taxon>
        <taxon>Magnoliopsida</taxon>
        <taxon>Liliopsida</taxon>
        <taxon>Poales</taxon>
        <taxon>Poaceae</taxon>
        <taxon>PACMAD clade</taxon>
        <taxon>Arundinoideae</taxon>
        <taxon>Arundineae</taxon>
        <taxon>Arundo</taxon>
    </lineage>
</organism>
<proteinExistence type="predicted"/>
<reference evidence="1" key="2">
    <citation type="journal article" date="2015" name="Data Brief">
        <title>Shoot transcriptome of the giant reed, Arundo donax.</title>
        <authorList>
            <person name="Barrero R.A."/>
            <person name="Guerrero F.D."/>
            <person name="Moolhuijzen P."/>
            <person name="Goolsby J.A."/>
            <person name="Tidwell J."/>
            <person name="Bellgard S.E."/>
            <person name="Bellgard M.I."/>
        </authorList>
    </citation>
    <scope>NUCLEOTIDE SEQUENCE</scope>
    <source>
        <tissue evidence="1">Shoot tissue taken approximately 20 cm above the soil surface</tissue>
    </source>
</reference>
<dbReference type="EMBL" id="GBRH01159662">
    <property type="protein sequence ID" value="JAE38234.1"/>
    <property type="molecule type" value="Transcribed_RNA"/>
</dbReference>
<accession>A0A0A9HQX6</accession>
<evidence type="ECO:0000313" key="1">
    <source>
        <dbReference type="EMBL" id="JAE38234.1"/>
    </source>
</evidence>
<sequence>MLSMHNHEFMPMPMHTLSSNLDALHPISVNFSDASNLTLSKKFEAPKKVVMRFRCITTNFSKHYQCKQLNNVKNMRLPMHA</sequence>
<dbReference type="AlphaFoldDB" id="A0A0A9HQX6"/>
<reference evidence="1" key="1">
    <citation type="submission" date="2014-09" db="EMBL/GenBank/DDBJ databases">
        <authorList>
            <person name="Magalhaes I.L.F."/>
            <person name="Oliveira U."/>
            <person name="Santos F.R."/>
            <person name="Vidigal T.H.D.A."/>
            <person name="Brescovit A.D."/>
            <person name="Santos A.J."/>
        </authorList>
    </citation>
    <scope>NUCLEOTIDE SEQUENCE</scope>
    <source>
        <tissue evidence="1">Shoot tissue taken approximately 20 cm above the soil surface</tissue>
    </source>
</reference>